<dbReference type="GO" id="GO:0000209">
    <property type="term" value="P:protein polyubiquitination"/>
    <property type="evidence" value="ECO:0007669"/>
    <property type="project" value="TreeGrafter"/>
</dbReference>
<evidence type="ECO:0000256" key="4">
    <source>
        <dbReference type="ARBA" id="ARBA00022833"/>
    </source>
</evidence>
<dbReference type="InterPro" id="IPR005818">
    <property type="entry name" value="Histone_H1/H5_H15"/>
</dbReference>
<feature type="compositionally biased region" description="Polar residues" evidence="5">
    <location>
        <begin position="453"/>
        <end position="465"/>
    </location>
</feature>
<dbReference type="GO" id="GO:0061630">
    <property type="term" value="F:ubiquitin protein ligase activity"/>
    <property type="evidence" value="ECO:0007669"/>
    <property type="project" value="TreeGrafter"/>
</dbReference>
<dbReference type="Pfam" id="PF00538">
    <property type="entry name" value="Linker_histone"/>
    <property type="match status" value="1"/>
</dbReference>
<dbReference type="STRING" id="409849.ENSPMGP00000024518"/>
<dbReference type="InterPro" id="IPR027417">
    <property type="entry name" value="P-loop_NTPase"/>
</dbReference>
<dbReference type="AlphaFoldDB" id="A0A3B4B507"/>
<dbReference type="Gene3D" id="3.40.50.10810">
    <property type="entry name" value="Tandem AAA-ATPase domain"/>
    <property type="match status" value="1"/>
</dbReference>
<dbReference type="PANTHER" id="PTHR45865">
    <property type="entry name" value="E3 UBIQUITIN-PROTEIN LIGASE SHPRH FAMILY MEMBER"/>
    <property type="match status" value="1"/>
</dbReference>
<dbReference type="GO" id="GO:0003677">
    <property type="term" value="F:DNA binding"/>
    <property type="evidence" value="ECO:0007669"/>
    <property type="project" value="InterPro"/>
</dbReference>
<feature type="compositionally biased region" description="Basic and acidic residues" evidence="5">
    <location>
        <begin position="296"/>
        <end position="306"/>
    </location>
</feature>
<evidence type="ECO:0000256" key="5">
    <source>
        <dbReference type="SAM" id="MobiDB-lite"/>
    </source>
</evidence>
<keyword evidence="1" id="KW-0597">Phosphoprotein</keyword>
<dbReference type="InterPro" id="IPR038718">
    <property type="entry name" value="SNF2-like_sf"/>
</dbReference>
<keyword evidence="2" id="KW-0479">Metal-binding</keyword>
<dbReference type="Gene3D" id="1.10.10.10">
    <property type="entry name" value="Winged helix-like DNA-binding domain superfamily/Winged helix DNA-binding domain"/>
    <property type="match status" value="1"/>
</dbReference>
<feature type="region of interest" description="Disordered" evidence="5">
    <location>
        <begin position="433"/>
        <end position="488"/>
    </location>
</feature>
<sequence>MSSRRKRAPPVRVDEEAKKRLEWNMLEDRKNEVSLEDDPEHIPTCSSFIQQSKEDTIKAECSLSKISLRDVDWLLQRRVVQLCHQPQEDAYKVGIYLLEAGLGKPEFLSEGMTRLKKANQIFQKMMEYFYDFIIPVDNEEEECDTELERQNIEELYDYVRRVHQREGEVLSFQAQHKALIPVLRPYQCQAVNWMLKREKANSSSPKEPGLHHLWHELVTLCGKKLFYNPYTGCLIREFPLAGVDWPGGILADEMGLGKTVEVLALILCNPRPNLQQEAYTLPEGQSVNYFVPPPPEKNKVPPRKSEVSQPKAKINFPPVRSMLLMAMKQMDKGKGVSLPSMFSYMRSCCGYDPVKNRNHIKRTMKKLLDEKKVKQVKGRGMMGSFKLGFNFTGTQEKLLTPAKMVGMTTFYVSDLFSNDKDPDTLLSSLSNVSTETKKEYEENASENLDDSNDPFNISTSSQTSQDRNKVDSKDKMDQKQEEKVEMAQTIPQEDTDLPKRASVCPFNTSDYRFECICGELGIIDYKPRVQCMNCDLWQHADCVNYKQASLETTPFFCPHCLVAMTPVPTGATLIISPSSICHQWVEEINKHIRSSSLRVLVSSTALKYMHIMF</sequence>
<dbReference type="GO" id="GO:0008270">
    <property type="term" value="F:zinc ion binding"/>
    <property type="evidence" value="ECO:0007669"/>
    <property type="project" value="UniProtKB-KW"/>
</dbReference>
<dbReference type="InterPro" id="IPR052583">
    <property type="entry name" value="ATP-helicase/E3_Ub-Ligase"/>
</dbReference>
<dbReference type="InterPro" id="IPR013083">
    <property type="entry name" value="Znf_RING/FYVE/PHD"/>
</dbReference>
<dbReference type="Pfam" id="PF00176">
    <property type="entry name" value="SNF2-rel_dom"/>
    <property type="match status" value="1"/>
</dbReference>
<dbReference type="InterPro" id="IPR036390">
    <property type="entry name" value="WH_DNA-bd_sf"/>
</dbReference>
<dbReference type="PROSITE" id="PS01359">
    <property type="entry name" value="ZF_PHD_1"/>
    <property type="match status" value="1"/>
</dbReference>
<dbReference type="InterPro" id="IPR001965">
    <property type="entry name" value="Znf_PHD"/>
</dbReference>
<organism evidence="7 8">
    <name type="scientific">Periophthalmus magnuspinnatus</name>
    <dbReference type="NCBI Taxonomy" id="409849"/>
    <lineage>
        <taxon>Eukaryota</taxon>
        <taxon>Metazoa</taxon>
        <taxon>Chordata</taxon>
        <taxon>Craniata</taxon>
        <taxon>Vertebrata</taxon>
        <taxon>Euteleostomi</taxon>
        <taxon>Actinopterygii</taxon>
        <taxon>Neopterygii</taxon>
        <taxon>Teleostei</taxon>
        <taxon>Neoteleostei</taxon>
        <taxon>Acanthomorphata</taxon>
        <taxon>Gobiaria</taxon>
        <taxon>Gobiiformes</taxon>
        <taxon>Gobioidei</taxon>
        <taxon>Gobiidae</taxon>
        <taxon>Oxudercinae</taxon>
        <taxon>Periophthalmus</taxon>
    </lineage>
</organism>
<dbReference type="GO" id="GO:0006974">
    <property type="term" value="P:DNA damage response"/>
    <property type="evidence" value="ECO:0007669"/>
    <property type="project" value="TreeGrafter"/>
</dbReference>
<dbReference type="GO" id="GO:0000786">
    <property type="term" value="C:nucleosome"/>
    <property type="evidence" value="ECO:0007669"/>
    <property type="project" value="InterPro"/>
</dbReference>
<dbReference type="Ensembl" id="ENSPMGT00000026122.1">
    <property type="protein sequence ID" value="ENSPMGP00000024518.1"/>
    <property type="gene ID" value="ENSPMGG00000019837.1"/>
</dbReference>
<dbReference type="InterPro" id="IPR011011">
    <property type="entry name" value="Znf_FYVE_PHD"/>
</dbReference>
<evidence type="ECO:0000256" key="1">
    <source>
        <dbReference type="ARBA" id="ARBA00022553"/>
    </source>
</evidence>
<evidence type="ECO:0000259" key="6">
    <source>
        <dbReference type="PROSITE" id="PS51504"/>
    </source>
</evidence>
<keyword evidence="8" id="KW-1185">Reference proteome</keyword>
<name>A0A3B4B507_9GOBI</name>
<reference evidence="7" key="1">
    <citation type="submission" date="2025-08" db="UniProtKB">
        <authorList>
            <consortium name="Ensembl"/>
        </authorList>
    </citation>
    <scope>IDENTIFICATION</scope>
</reference>
<keyword evidence="4" id="KW-0862">Zinc</keyword>
<evidence type="ECO:0000256" key="3">
    <source>
        <dbReference type="ARBA" id="ARBA00022771"/>
    </source>
</evidence>
<dbReference type="GO" id="GO:0006334">
    <property type="term" value="P:nucleosome assembly"/>
    <property type="evidence" value="ECO:0007669"/>
    <property type="project" value="InterPro"/>
</dbReference>
<dbReference type="Proteomes" id="UP000261520">
    <property type="component" value="Unplaced"/>
</dbReference>
<dbReference type="SMART" id="SM00249">
    <property type="entry name" value="PHD"/>
    <property type="match status" value="1"/>
</dbReference>
<dbReference type="PANTHER" id="PTHR45865:SF1">
    <property type="entry name" value="E3 UBIQUITIN-PROTEIN LIGASE SHPRH"/>
    <property type="match status" value="1"/>
</dbReference>
<feature type="compositionally biased region" description="Acidic residues" evidence="5">
    <location>
        <begin position="442"/>
        <end position="452"/>
    </location>
</feature>
<dbReference type="SUPFAM" id="SSF52540">
    <property type="entry name" value="P-loop containing nucleoside triphosphate hydrolases"/>
    <property type="match status" value="1"/>
</dbReference>
<dbReference type="InterPro" id="IPR036388">
    <property type="entry name" value="WH-like_DNA-bd_sf"/>
</dbReference>
<dbReference type="SMART" id="SM00526">
    <property type="entry name" value="H15"/>
    <property type="match status" value="1"/>
</dbReference>
<dbReference type="GO" id="GO:0005634">
    <property type="term" value="C:nucleus"/>
    <property type="evidence" value="ECO:0007669"/>
    <property type="project" value="TreeGrafter"/>
</dbReference>
<protein>
    <recommendedName>
        <fullName evidence="6">H15 domain-containing protein</fullName>
    </recommendedName>
</protein>
<evidence type="ECO:0000313" key="7">
    <source>
        <dbReference type="Ensembl" id="ENSPMGP00000024518.1"/>
    </source>
</evidence>
<dbReference type="CDD" id="cd15547">
    <property type="entry name" value="PHD_SHPRH"/>
    <property type="match status" value="1"/>
</dbReference>
<feature type="region of interest" description="Disordered" evidence="5">
    <location>
        <begin position="290"/>
        <end position="310"/>
    </location>
</feature>
<dbReference type="Gene3D" id="3.30.40.10">
    <property type="entry name" value="Zinc/RING finger domain, C3HC4 (zinc finger)"/>
    <property type="match status" value="1"/>
</dbReference>
<dbReference type="SUPFAM" id="SSF46785">
    <property type="entry name" value="Winged helix' DNA-binding domain"/>
    <property type="match status" value="1"/>
</dbReference>
<evidence type="ECO:0000256" key="2">
    <source>
        <dbReference type="ARBA" id="ARBA00022723"/>
    </source>
</evidence>
<dbReference type="SUPFAM" id="SSF57903">
    <property type="entry name" value="FYVE/PHD zinc finger"/>
    <property type="match status" value="1"/>
</dbReference>
<accession>A0A3B4B507</accession>
<dbReference type="InterPro" id="IPR000330">
    <property type="entry name" value="SNF2_N"/>
</dbReference>
<dbReference type="GO" id="GO:0005524">
    <property type="term" value="F:ATP binding"/>
    <property type="evidence" value="ECO:0007669"/>
    <property type="project" value="InterPro"/>
</dbReference>
<feature type="compositionally biased region" description="Basic and acidic residues" evidence="5">
    <location>
        <begin position="466"/>
        <end position="485"/>
    </location>
</feature>
<keyword evidence="3" id="KW-0863">Zinc-finger</keyword>
<dbReference type="PROSITE" id="PS51504">
    <property type="entry name" value="H15"/>
    <property type="match status" value="1"/>
</dbReference>
<reference evidence="7" key="2">
    <citation type="submission" date="2025-09" db="UniProtKB">
        <authorList>
            <consortium name="Ensembl"/>
        </authorList>
    </citation>
    <scope>IDENTIFICATION</scope>
</reference>
<dbReference type="FunFam" id="3.30.40.10:FF:000170">
    <property type="entry name" value="E3 ubiquitin-protein ligase SHPRH isoform X1"/>
    <property type="match status" value="1"/>
</dbReference>
<dbReference type="CDD" id="cd00073">
    <property type="entry name" value="H15"/>
    <property type="match status" value="1"/>
</dbReference>
<proteinExistence type="predicted"/>
<evidence type="ECO:0000313" key="8">
    <source>
        <dbReference type="Proteomes" id="UP000261520"/>
    </source>
</evidence>
<dbReference type="InterPro" id="IPR019786">
    <property type="entry name" value="Zinc_finger_PHD-type_CS"/>
</dbReference>
<feature type="domain" description="H15" evidence="6">
    <location>
        <begin position="315"/>
        <end position="389"/>
    </location>
</feature>